<feature type="region of interest" description="Disordered" evidence="1">
    <location>
        <begin position="188"/>
        <end position="231"/>
    </location>
</feature>
<protein>
    <submittedName>
        <fullName evidence="2">Uncharacterized protein</fullName>
    </submittedName>
</protein>
<name>A0A1M5YKT6_9BURK</name>
<evidence type="ECO:0000256" key="1">
    <source>
        <dbReference type="SAM" id="MobiDB-lite"/>
    </source>
</evidence>
<reference evidence="2 3" key="1">
    <citation type="submission" date="2016-11" db="EMBL/GenBank/DDBJ databases">
        <authorList>
            <person name="Jaros S."/>
            <person name="Januszkiewicz K."/>
            <person name="Wedrychowicz H."/>
        </authorList>
    </citation>
    <scope>NUCLEOTIDE SEQUENCE [LARGE SCALE GENOMIC DNA]</scope>
    <source>
        <strain evidence="2 3">CGMCC 1.10190</strain>
    </source>
</reference>
<dbReference type="OrthoDB" id="9115426at2"/>
<dbReference type="AlphaFoldDB" id="A0A1M5YKT6"/>
<gene>
    <name evidence="2" type="ORF">SAMN04488135_109184</name>
</gene>
<organism evidence="2 3">
    <name type="scientific">Pollutimonas bauzanensis</name>
    <dbReference type="NCBI Taxonomy" id="658167"/>
    <lineage>
        <taxon>Bacteria</taxon>
        <taxon>Pseudomonadati</taxon>
        <taxon>Pseudomonadota</taxon>
        <taxon>Betaproteobacteria</taxon>
        <taxon>Burkholderiales</taxon>
        <taxon>Alcaligenaceae</taxon>
        <taxon>Pollutimonas</taxon>
    </lineage>
</organism>
<feature type="compositionally biased region" description="Basic and acidic residues" evidence="1">
    <location>
        <begin position="204"/>
        <end position="231"/>
    </location>
</feature>
<dbReference type="EMBL" id="FQXE01000009">
    <property type="protein sequence ID" value="SHI12508.1"/>
    <property type="molecule type" value="Genomic_DNA"/>
</dbReference>
<dbReference type="STRING" id="658167.SAMN04488135_109184"/>
<feature type="compositionally biased region" description="Low complexity" evidence="1">
    <location>
        <begin position="188"/>
        <end position="197"/>
    </location>
</feature>
<feature type="compositionally biased region" description="Polar residues" evidence="1">
    <location>
        <begin position="132"/>
        <end position="143"/>
    </location>
</feature>
<keyword evidence="3" id="KW-1185">Reference proteome</keyword>
<evidence type="ECO:0000313" key="2">
    <source>
        <dbReference type="EMBL" id="SHI12508.1"/>
    </source>
</evidence>
<evidence type="ECO:0000313" key="3">
    <source>
        <dbReference type="Proteomes" id="UP000184226"/>
    </source>
</evidence>
<dbReference type="RefSeq" id="WP_073105062.1">
    <property type="nucleotide sequence ID" value="NZ_FQXE01000009.1"/>
</dbReference>
<accession>A0A1M5YKT6</accession>
<dbReference type="Proteomes" id="UP000184226">
    <property type="component" value="Unassembled WGS sequence"/>
</dbReference>
<feature type="region of interest" description="Disordered" evidence="1">
    <location>
        <begin position="124"/>
        <end position="149"/>
    </location>
</feature>
<sequence>MTDPIPILYQHEDGRYALSFGPARFAIGEPAWYRVPLDLIEAQRTSVQPAADPQPPRLTHDQMIALRDFQRTVIMDSAHSIDKSTIQHLAQLGALEPRGFGKHRLSAYGEWLLSTPVAATTPPFAGYDRNFNPGSNPDNPQTEQDADTEDALPDTTLLHELALAGLICKIIPGLDSGDILADAPAASAALSAQPDPATAAARDVLAERRRQVEAEGWTPEHDDTHVNDECE</sequence>
<proteinExistence type="predicted"/>